<dbReference type="GO" id="GO:0043041">
    <property type="term" value="P:amino acid activation for nonribosomal peptide biosynthetic process"/>
    <property type="evidence" value="ECO:0007669"/>
    <property type="project" value="TreeGrafter"/>
</dbReference>
<dbReference type="PANTHER" id="PTHR45527:SF1">
    <property type="entry name" value="FATTY ACID SYNTHASE"/>
    <property type="match status" value="1"/>
</dbReference>
<dbReference type="GO" id="GO:0031177">
    <property type="term" value="F:phosphopantetheine binding"/>
    <property type="evidence" value="ECO:0007669"/>
    <property type="project" value="InterPro"/>
</dbReference>
<dbReference type="InterPro" id="IPR036736">
    <property type="entry name" value="ACP-like_sf"/>
</dbReference>
<dbReference type="InterPro" id="IPR006162">
    <property type="entry name" value="Ppantetheine_attach_site"/>
</dbReference>
<dbReference type="Pfam" id="PF00668">
    <property type="entry name" value="Condensation"/>
    <property type="match status" value="2"/>
</dbReference>
<dbReference type="Gene3D" id="3.30.559.30">
    <property type="entry name" value="Nonribosomal peptide synthetase, condensation domain"/>
    <property type="match status" value="2"/>
</dbReference>
<organism evidence="6 7">
    <name type="scientific">Kitasatospora acidiphila</name>
    <dbReference type="NCBI Taxonomy" id="2567942"/>
    <lineage>
        <taxon>Bacteria</taxon>
        <taxon>Bacillati</taxon>
        <taxon>Actinomycetota</taxon>
        <taxon>Actinomycetes</taxon>
        <taxon>Kitasatosporales</taxon>
        <taxon>Streptomycetaceae</taxon>
        <taxon>Kitasatospora</taxon>
    </lineage>
</organism>
<dbReference type="SUPFAM" id="SSF52777">
    <property type="entry name" value="CoA-dependent acyltransferases"/>
    <property type="match status" value="3"/>
</dbReference>
<keyword evidence="4" id="KW-0597">Phosphoprotein</keyword>
<dbReference type="InterPro" id="IPR023213">
    <property type="entry name" value="CAT-like_dom_sf"/>
</dbReference>
<dbReference type="CDD" id="cd19544">
    <property type="entry name" value="E-C_NRPS"/>
    <property type="match status" value="1"/>
</dbReference>
<protein>
    <submittedName>
        <fullName evidence="6">Amino acid adenylation domain-containing protein</fullName>
    </submittedName>
</protein>
<dbReference type="OrthoDB" id="3859428at2"/>
<evidence type="ECO:0000313" key="7">
    <source>
        <dbReference type="Proteomes" id="UP000319103"/>
    </source>
</evidence>
<dbReference type="SUPFAM" id="SSF47336">
    <property type="entry name" value="ACP-like"/>
    <property type="match status" value="1"/>
</dbReference>
<dbReference type="InterPro" id="IPR025110">
    <property type="entry name" value="AMP-bd_C"/>
</dbReference>
<evidence type="ECO:0000256" key="3">
    <source>
        <dbReference type="ARBA" id="ARBA00022450"/>
    </source>
</evidence>
<dbReference type="Pfam" id="PF13193">
    <property type="entry name" value="AMP-binding_C"/>
    <property type="match status" value="1"/>
</dbReference>
<dbReference type="InterPro" id="IPR010071">
    <property type="entry name" value="AA_adenyl_dom"/>
</dbReference>
<sequence>MPVEVPADVHARLVELARAEGVTVFMVLQAALAATLSRLGAGTDIPIGSANAGRTDEALDDLVGFFVNTLVLRTDLSGNPTFREVLGRVREVSLSAFAHQDVPFEKLVEELAPARSLARHPLFQVMLTLQNNTGAVLDLPGITAEAVTTEAATAKFDLNLSLAELFDADGHAAGLRGSVVASADLFETVSVERLTERLLWVLRSLSEQPAQRLSSLEILGQDERQQVLVTWNDTATEVSATSLPSLFEAQVARTPDAVAIVADGAGVSYAELDARANRLAHHLLNQGIGAGSLVALCLPRGTATITAILAVWKAGAAYLPIDPKQPADRLAHLLADSGARLVLSTDELPVDGLPVLFLDDPATAGAIESCPDTPCAIDVAAEALAYVIYTSGSTGLPKGVMVTHGSLTNYVASVAARLGLGAPGGRYALLQAQATDLGNTMVFASLATGGQLHILDEDATTDPAAVSAYLADHAIDYLKVVPSHLAALSAGRDLAEVLPSTSVILGGEAASPALVRELLAAAGDCGVFNHYGPTETTIGVATTRLTDDSLAGGVVPIGAPIGNTRLYVLDQWLSPVPPNASGELYVAGAGLARGYADRAALTAERFVANPFEPGTRMYRTGDLARWNAAGQVEYLGRADDQVKIRGFRIEPGEVQTAVAAHPQVTQAVVVVREDLSGDRRLVAYVVAAEPMGELTASVREFVGARLPDYMVPSAVVCLEQFPLTANGKLDRKALPAPEYAAGSGRGPANAREEVLCQAFAEVLGLESVGVDDDFFALGGHSLLAIRLVERLRERAVPVSVKAMFQSPTPAGLAESTGSAQVVVPANLIPEGTTEITPEMLPLVELAPAEVERIVATVEGGAANLKDVYPLAPLQEGLFFHHLIADRERGEVDVYAQPLVLEFDSPERLDAFLHALRQVVDRHDIYRTAIVWEGLREPVQVVSRRVELPVHQVVLDPQGPDPIEQLTALGRSWMDLSSAPLMDVHVTAEPGGERRLAMLRIHHLAQDHTTLDVLLGELRAFMSGRADTLPAPLPFRDFVAQARLGVPRAEHERYFAELLGDVTEPTAPFGLLDVHGDGSDSVRAQLAIDPELAERVRGLARRQGVSPATVFHLAWARVLGAVSGRDDVVFGTVLFGRMNSGAGSDRVPGLFLNTLPVRVRVDGQTAGAALDGIRHQLAGLLVHEHAPLALAQKASGMAGGSPLFTSIFNYRHNQPAARDTGSGFEGIGVLSARDLTNYPLSIAVDDDQTGFGLTVDAVASIDPQQVGLLLHTCLGNLVAALEGAPEQTRLASVDVLGEAERALVLTGWNGSVVGVGSLVPELVARRAAELPGAVAVVCEGVELSYAELDARANRLAHFLVGRGVGAESVVGLCLPRGVEMVAAILGVWKAGAAYVPLDPEYPAERLAFMVADSGAGLVLGEGGLDVAGPEVAAQPATAPEVELAEGQLAYVIYTSGSTGRPKGVAVTHGAVAGMAVALGPHLGVQVGTRVLQFASFSFDASVLDVVLTLSAGGTLVVASASERADAGLLVKMLGEVGLRRRVWCRRCWRCWILLNCRACRRCWWARSRSRWSRRALGVRAGGWSTRMVRPSRR</sequence>
<dbReference type="GO" id="GO:0044550">
    <property type="term" value="P:secondary metabolite biosynthetic process"/>
    <property type="evidence" value="ECO:0007669"/>
    <property type="project" value="UniProtKB-ARBA"/>
</dbReference>
<dbReference type="GO" id="GO:0072330">
    <property type="term" value="P:monocarboxylic acid biosynthetic process"/>
    <property type="evidence" value="ECO:0007669"/>
    <property type="project" value="UniProtKB-ARBA"/>
</dbReference>
<reference evidence="6 7" key="1">
    <citation type="submission" date="2019-06" db="EMBL/GenBank/DDBJ databases">
        <title>Description of Kitasatospora acidophila sp. nov. isolated from pine grove soil, and reclassification of Streptomyces novaecaesareae to Kitasatospora novaeceasareae comb. nov.</title>
        <authorList>
            <person name="Kim M.J."/>
        </authorList>
    </citation>
    <scope>NUCLEOTIDE SEQUENCE [LARGE SCALE GENOMIC DNA]</scope>
    <source>
        <strain evidence="6 7">MMS16-CNU292</strain>
    </source>
</reference>
<dbReference type="CDD" id="cd05930">
    <property type="entry name" value="A_NRPS"/>
    <property type="match status" value="1"/>
</dbReference>
<name>A0A540W146_9ACTN</name>
<dbReference type="Gene3D" id="3.30.559.10">
    <property type="entry name" value="Chloramphenicol acetyltransferase-like domain"/>
    <property type="match status" value="2"/>
</dbReference>
<dbReference type="Pfam" id="PF00550">
    <property type="entry name" value="PP-binding"/>
    <property type="match status" value="1"/>
</dbReference>
<dbReference type="InterPro" id="IPR020806">
    <property type="entry name" value="PKS_PP-bd"/>
</dbReference>
<dbReference type="Gene3D" id="2.30.38.10">
    <property type="entry name" value="Luciferase, Domain 3"/>
    <property type="match status" value="1"/>
</dbReference>
<dbReference type="Gene3D" id="3.40.50.980">
    <property type="match status" value="4"/>
</dbReference>
<comment type="similarity">
    <text evidence="2">Belongs to the ATP-dependent AMP-binding enzyme family.</text>
</comment>
<comment type="cofactor">
    <cofactor evidence="1">
        <name>pantetheine 4'-phosphate</name>
        <dbReference type="ChEBI" id="CHEBI:47942"/>
    </cofactor>
</comment>
<dbReference type="GO" id="GO:0005737">
    <property type="term" value="C:cytoplasm"/>
    <property type="evidence" value="ECO:0007669"/>
    <property type="project" value="TreeGrafter"/>
</dbReference>
<evidence type="ECO:0000256" key="4">
    <source>
        <dbReference type="ARBA" id="ARBA00022553"/>
    </source>
</evidence>
<dbReference type="EMBL" id="VIGB01000003">
    <property type="protein sequence ID" value="TQF02738.1"/>
    <property type="molecule type" value="Genomic_DNA"/>
</dbReference>
<dbReference type="Pfam" id="PF00501">
    <property type="entry name" value="AMP-binding"/>
    <property type="match status" value="2"/>
</dbReference>
<evidence type="ECO:0000259" key="5">
    <source>
        <dbReference type="PROSITE" id="PS50075"/>
    </source>
</evidence>
<dbReference type="GO" id="GO:0017000">
    <property type="term" value="P:antibiotic biosynthetic process"/>
    <property type="evidence" value="ECO:0007669"/>
    <property type="project" value="UniProtKB-ARBA"/>
</dbReference>
<dbReference type="PROSITE" id="PS00012">
    <property type="entry name" value="PHOSPHOPANTETHEINE"/>
    <property type="match status" value="1"/>
</dbReference>
<dbReference type="PROSITE" id="PS00455">
    <property type="entry name" value="AMP_BINDING"/>
    <property type="match status" value="2"/>
</dbReference>
<dbReference type="Gene3D" id="3.30.300.30">
    <property type="match status" value="1"/>
</dbReference>
<dbReference type="Gene3D" id="1.10.1200.10">
    <property type="entry name" value="ACP-like"/>
    <property type="match status" value="1"/>
</dbReference>
<evidence type="ECO:0000313" key="6">
    <source>
        <dbReference type="EMBL" id="TQF02738.1"/>
    </source>
</evidence>
<keyword evidence="3" id="KW-0596">Phosphopantetheine</keyword>
<proteinExistence type="inferred from homology"/>
<dbReference type="Proteomes" id="UP000319103">
    <property type="component" value="Unassembled WGS sequence"/>
</dbReference>
<dbReference type="PANTHER" id="PTHR45527">
    <property type="entry name" value="NONRIBOSOMAL PEPTIDE SYNTHETASE"/>
    <property type="match status" value="1"/>
</dbReference>
<evidence type="ECO:0000256" key="2">
    <source>
        <dbReference type="ARBA" id="ARBA00006432"/>
    </source>
</evidence>
<dbReference type="FunFam" id="3.40.50.12780:FF:000012">
    <property type="entry name" value="Non-ribosomal peptide synthetase"/>
    <property type="match status" value="1"/>
</dbReference>
<accession>A0A540W146</accession>
<dbReference type="FunFam" id="3.40.50.980:FF:000001">
    <property type="entry name" value="Non-ribosomal peptide synthetase"/>
    <property type="match status" value="2"/>
</dbReference>
<dbReference type="InterPro" id="IPR045851">
    <property type="entry name" value="AMP-bd_C_sf"/>
</dbReference>
<dbReference type="FunFam" id="3.30.300.30:FF:000010">
    <property type="entry name" value="Enterobactin synthetase component F"/>
    <property type="match status" value="1"/>
</dbReference>
<keyword evidence="7" id="KW-1185">Reference proteome</keyword>
<dbReference type="NCBIfam" id="TIGR01733">
    <property type="entry name" value="AA-adenyl-dom"/>
    <property type="match status" value="1"/>
</dbReference>
<dbReference type="InterPro" id="IPR009081">
    <property type="entry name" value="PP-bd_ACP"/>
</dbReference>
<dbReference type="RefSeq" id="WP_141633428.1">
    <property type="nucleotide sequence ID" value="NZ_VIGB01000003.1"/>
</dbReference>
<dbReference type="PROSITE" id="PS50075">
    <property type="entry name" value="CARRIER"/>
    <property type="match status" value="1"/>
</dbReference>
<dbReference type="GO" id="GO:0008610">
    <property type="term" value="P:lipid biosynthetic process"/>
    <property type="evidence" value="ECO:0007669"/>
    <property type="project" value="UniProtKB-ARBA"/>
</dbReference>
<dbReference type="SMART" id="SM00823">
    <property type="entry name" value="PKS_PP"/>
    <property type="match status" value="1"/>
</dbReference>
<dbReference type="FunFam" id="2.30.38.10:FF:000001">
    <property type="entry name" value="Non-ribosomal peptide synthetase PvdI"/>
    <property type="match status" value="1"/>
</dbReference>
<dbReference type="FunFam" id="1.10.1200.10:FF:000016">
    <property type="entry name" value="Non-ribosomal peptide synthase"/>
    <property type="match status" value="1"/>
</dbReference>
<dbReference type="SUPFAM" id="SSF56801">
    <property type="entry name" value="Acetyl-CoA synthetase-like"/>
    <property type="match status" value="2"/>
</dbReference>
<dbReference type="InterPro" id="IPR000873">
    <property type="entry name" value="AMP-dep_synth/lig_dom"/>
</dbReference>
<feature type="domain" description="Carrier" evidence="5">
    <location>
        <begin position="746"/>
        <end position="820"/>
    </location>
</feature>
<dbReference type="InterPro" id="IPR020845">
    <property type="entry name" value="AMP-binding_CS"/>
</dbReference>
<dbReference type="GO" id="GO:0003824">
    <property type="term" value="F:catalytic activity"/>
    <property type="evidence" value="ECO:0007669"/>
    <property type="project" value="InterPro"/>
</dbReference>
<dbReference type="InterPro" id="IPR001242">
    <property type="entry name" value="Condensation_dom"/>
</dbReference>
<comment type="caution">
    <text evidence="6">The sequence shown here is derived from an EMBL/GenBank/DDBJ whole genome shotgun (WGS) entry which is preliminary data.</text>
</comment>
<evidence type="ECO:0000256" key="1">
    <source>
        <dbReference type="ARBA" id="ARBA00001957"/>
    </source>
</evidence>
<gene>
    <name evidence="6" type="ORF">E6W39_11310</name>
</gene>